<reference evidence="2 3" key="1">
    <citation type="submission" date="2011-02" db="EMBL/GenBank/DDBJ databases">
        <authorList>
            <person name="Weinstock G."/>
            <person name="Sodergren E."/>
            <person name="Clifton S."/>
            <person name="Fulton L."/>
            <person name="Fulton B."/>
            <person name="Courtney L."/>
            <person name="Fronick C."/>
            <person name="Harrison M."/>
            <person name="Strong C."/>
            <person name="Farmer C."/>
            <person name="Delahaunty K."/>
            <person name="Markovic C."/>
            <person name="Hall O."/>
            <person name="Minx P."/>
            <person name="Tomlinson C."/>
            <person name="Mitreva M."/>
            <person name="Hou S."/>
            <person name="Chen J."/>
            <person name="Wollam A."/>
            <person name="Pepin K.H."/>
            <person name="Johnson M."/>
            <person name="Bhonagiri V."/>
            <person name="Zhang X."/>
            <person name="Suruliraj S."/>
            <person name="Warren W."/>
            <person name="Chinwalla A."/>
            <person name="Mardis E.R."/>
            <person name="Wilson R.K."/>
        </authorList>
    </citation>
    <scope>NUCLEOTIDE SEQUENCE [LARGE SCALE GENOMIC DNA]</scope>
    <source>
        <strain evidence="2 3">YIT 12057</strain>
    </source>
</reference>
<organism evidence="2 3">
    <name type="scientific">Bacteroides fluxus YIT 12057</name>
    <dbReference type="NCBI Taxonomy" id="763034"/>
    <lineage>
        <taxon>Bacteria</taxon>
        <taxon>Pseudomonadati</taxon>
        <taxon>Bacteroidota</taxon>
        <taxon>Bacteroidia</taxon>
        <taxon>Bacteroidales</taxon>
        <taxon>Bacteroidaceae</taxon>
        <taxon>Bacteroides</taxon>
    </lineage>
</organism>
<feature type="domain" description="DUF5672" evidence="1">
    <location>
        <begin position="58"/>
        <end position="245"/>
    </location>
</feature>
<protein>
    <submittedName>
        <fullName evidence="2">Conserved domain protein</fullName>
    </submittedName>
</protein>
<dbReference type="EMBL" id="AFBN01000096">
    <property type="protein sequence ID" value="EGF51924.1"/>
    <property type="molecule type" value="Genomic_DNA"/>
</dbReference>
<accession>F3PWJ5</accession>
<dbReference type="eggNOG" id="ENOG502Z956">
    <property type="taxonomic scope" value="Bacteria"/>
</dbReference>
<dbReference type="STRING" id="763034.HMPREF9446_03131"/>
<dbReference type="RefSeq" id="WP_009126352.1">
    <property type="nucleotide sequence ID" value="NZ_GL882689.1"/>
</dbReference>
<dbReference type="GeneID" id="86050541"/>
<evidence type="ECO:0000313" key="2">
    <source>
        <dbReference type="EMBL" id="EGF51924.1"/>
    </source>
</evidence>
<proteinExistence type="predicted"/>
<dbReference type="Pfam" id="PF18922">
    <property type="entry name" value="DUF5672"/>
    <property type="match status" value="1"/>
</dbReference>
<dbReference type="HOGENOM" id="CLU_1025482_0_0_10"/>
<name>F3PWJ5_9BACE</name>
<keyword evidence="3" id="KW-1185">Reference proteome</keyword>
<dbReference type="AlphaFoldDB" id="F3PWJ5"/>
<sequence length="262" mass="31375">MSKYNLVKVIIPIYRPKFNHFEEVSIQQVCHILKDYPLTVIKPATLDVTAISKQYPQLTFENFDDKYFHGISGYNHLMMSEEFYRRFLNYKYILICQLDAYIFKDELKEWCNKDYDYVGAPWLVRPIYRFPLLRLTSWIKKQFCNVFGLPNAQITNFKVGNGGLSLRKTSSHLRAVSQLQDIIHFFEQHPGNHIFNEDVFFSVEVNKHGMNFTYPDYMEALQFSFDKYPSLCYKLNNNQLPFGCHSWYKRRMKDFWFPIINP</sequence>
<evidence type="ECO:0000259" key="1">
    <source>
        <dbReference type="Pfam" id="PF18922"/>
    </source>
</evidence>
<comment type="caution">
    <text evidence="2">The sequence shown here is derived from an EMBL/GenBank/DDBJ whole genome shotgun (WGS) entry which is preliminary data.</text>
</comment>
<dbReference type="InterPro" id="IPR043729">
    <property type="entry name" value="DUF5672"/>
</dbReference>
<dbReference type="Proteomes" id="UP000003416">
    <property type="component" value="Unassembled WGS sequence"/>
</dbReference>
<gene>
    <name evidence="2" type="ORF">HMPREF9446_03131</name>
</gene>
<evidence type="ECO:0000313" key="3">
    <source>
        <dbReference type="Proteomes" id="UP000003416"/>
    </source>
</evidence>